<evidence type="ECO:0000256" key="8">
    <source>
        <dbReference type="RuleBase" id="RU361140"/>
    </source>
</evidence>
<dbReference type="Gene3D" id="3.40.710.10">
    <property type="entry name" value="DD-peptidase/beta-lactamase superfamily"/>
    <property type="match status" value="1"/>
</dbReference>
<dbReference type="AlphaFoldDB" id="A0A157QAB4"/>
<dbReference type="InterPro" id="IPR002137">
    <property type="entry name" value="Beta-lactam_class-D_AS"/>
</dbReference>
<dbReference type="Proteomes" id="UP000077037">
    <property type="component" value="Unassembled WGS sequence"/>
</dbReference>
<protein>
    <recommendedName>
        <fullName evidence="3 8">Beta-lactamase</fullName>
        <ecNumber evidence="3 8">3.5.2.6</ecNumber>
    </recommendedName>
</protein>
<dbReference type="PANTHER" id="PTHR30627">
    <property type="entry name" value="PEPTIDOGLYCAN D,D-TRANSPEPTIDASE"/>
    <property type="match status" value="1"/>
</dbReference>
<evidence type="ECO:0000256" key="3">
    <source>
        <dbReference type="ARBA" id="ARBA00012865"/>
    </source>
</evidence>
<reference evidence="11 12" key="1">
    <citation type="submission" date="2016-03" db="EMBL/GenBank/DDBJ databases">
        <authorList>
            <consortium name="Pathogen Informatics"/>
        </authorList>
    </citation>
    <scope>NUCLEOTIDE SEQUENCE [LARGE SCALE GENOMIC DNA]</scope>
    <source>
        <strain evidence="11 12">NCTC13364</strain>
    </source>
</reference>
<dbReference type="GO" id="GO:0017001">
    <property type="term" value="P:antibiotic catabolic process"/>
    <property type="evidence" value="ECO:0007669"/>
    <property type="project" value="InterPro"/>
</dbReference>
<dbReference type="OrthoDB" id="9762883at2"/>
<organism evidence="11 12">
    <name type="scientific">Bordetella ansorpii</name>
    <dbReference type="NCBI Taxonomy" id="288768"/>
    <lineage>
        <taxon>Bacteria</taxon>
        <taxon>Pseudomonadati</taxon>
        <taxon>Pseudomonadota</taxon>
        <taxon>Betaproteobacteria</taxon>
        <taxon>Burkholderiales</taxon>
        <taxon>Alcaligenaceae</taxon>
        <taxon>Bordetella</taxon>
    </lineage>
</organism>
<keyword evidence="6 8" id="KW-0046">Antibiotic resistance</keyword>
<comment type="similarity">
    <text evidence="2 8">Belongs to the class-D beta-lactamase family.</text>
</comment>
<evidence type="ECO:0000256" key="6">
    <source>
        <dbReference type="ARBA" id="ARBA00023251"/>
    </source>
</evidence>
<dbReference type="GO" id="GO:0046677">
    <property type="term" value="P:response to antibiotic"/>
    <property type="evidence" value="ECO:0007669"/>
    <property type="project" value="UniProtKB-UniRule"/>
</dbReference>
<evidence type="ECO:0000313" key="12">
    <source>
        <dbReference type="Proteomes" id="UP000077037"/>
    </source>
</evidence>
<proteinExistence type="inferred from homology"/>
<accession>A0A157QAB4</accession>
<keyword evidence="4 9" id="KW-0732">Signal</keyword>
<keyword evidence="5 8" id="KW-0378">Hydrolase</keyword>
<dbReference type="PANTHER" id="PTHR30627:SF6">
    <property type="entry name" value="BETA-LACTAMASE YBXI-RELATED"/>
    <property type="match status" value="1"/>
</dbReference>
<evidence type="ECO:0000256" key="2">
    <source>
        <dbReference type="ARBA" id="ARBA00007898"/>
    </source>
</evidence>
<dbReference type="InterPro" id="IPR001460">
    <property type="entry name" value="PCN-bd_Tpept"/>
</dbReference>
<sequence length="277" mass="30995">MIRRYLRHALTAALSCSALTALPASARMLCTLVADASDGRILVQQGTQGDCTSRYTPASSFKLPIALMGFDAGILQDAHTPTWSYESTYPDWGGEEWRKPADPERWIKYSIVWYSQQVARRLGQKRFQQYATAFQYGNEDVSGDAGKHNGLDGAWIVSSLRVSPMEQIGFLRKLVNRRLPVRPEVYGMVEPLFEIDPSREGWHVYGKTGTGSPGDNGRYDREHAYGWFVGWARKDGRQVVFARLIQDEKATAPAAGLRARDQMLSQWAGMMAASARP</sequence>
<feature type="chain" id="PRO_5007615196" description="Beta-lactamase" evidence="9">
    <location>
        <begin position="27"/>
        <end position="277"/>
    </location>
</feature>
<evidence type="ECO:0000259" key="10">
    <source>
        <dbReference type="Pfam" id="PF00905"/>
    </source>
</evidence>
<evidence type="ECO:0000256" key="1">
    <source>
        <dbReference type="ARBA" id="ARBA00001526"/>
    </source>
</evidence>
<dbReference type="NCBIfam" id="NF000270">
    <property type="entry name" value="bla_class_D_alt"/>
    <property type="match status" value="1"/>
</dbReference>
<evidence type="ECO:0000313" key="11">
    <source>
        <dbReference type="EMBL" id="SAI42697.1"/>
    </source>
</evidence>
<evidence type="ECO:0000256" key="5">
    <source>
        <dbReference type="ARBA" id="ARBA00022801"/>
    </source>
</evidence>
<dbReference type="InterPro" id="IPR012338">
    <property type="entry name" value="Beta-lactam/transpept-like"/>
</dbReference>
<dbReference type="PROSITE" id="PS00337">
    <property type="entry name" value="BETA_LACTAMASE_D"/>
    <property type="match status" value="1"/>
</dbReference>
<dbReference type="EMBL" id="FKBS01000017">
    <property type="protein sequence ID" value="SAI42697.1"/>
    <property type="molecule type" value="Genomic_DNA"/>
</dbReference>
<feature type="signal peptide" evidence="9">
    <location>
        <begin position="1"/>
        <end position="26"/>
    </location>
</feature>
<name>A0A157QAB4_9BORD</name>
<feature type="active site" description="Acyl-ester intermediate" evidence="7">
    <location>
        <position position="59"/>
    </location>
</feature>
<dbReference type="GO" id="GO:0008658">
    <property type="term" value="F:penicillin binding"/>
    <property type="evidence" value="ECO:0007669"/>
    <property type="project" value="InterPro"/>
</dbReference>
<feature type="modified residue" description="N6-carboxylysine" evidence="7">
    <location>
        <position position="62"/>
    </location>
</feature>
<evidence type="ECO:0000256" key="7">
    <source>
        <dbReference type="PIRSR" id="PIRSR602137-50"/>
    </source>
</evidence>
<feature type="domain" description="Penicillin-binding protein transpeptidase" evidence="10">
    <location>
        <begin position="30"/>
        <end position="259"/>
    </location>
</feature>
<gene>
    <name evidence="11" type="primary">bla</name>
    <name evidence="11" type="ORF">SAMEA1982600_03457</name>
</gene>
<evidence type="ECO:0000256" key="4">
    <source>
        <dbReference type="ARBA" id="ARBA00022729"/>
    </source>
</evidence>
<dbReference type="RefSeq" id="WP_066416225.1">
    <property type="nucleotide sequence ID" value="NZ_FKBS01000017.1"/>
</dbReference>
<evidence type="ECO:0000256" key="9">
    <source>
        <dbReference type="SAM" id="SignalP"/>
    </source>
</evidence>
<dbReference type="GO" id="GO:0008800">
    <property type="term" value="F:beta-lactamase activity"/>
    <property type="evidence" value="ECO:0007669"/>
    <property type="project" value="UniProtKB-UniRule"/>
</dbReference>
<dbReference type="GO" id="GO:0005886">
    <property type="term" value="C:plasma membrane"/>
    <property type="evidence" value="ECO:0007669"/>
    <property type="project" value="TreeGrafter"/>
</dbReference>
<dbReference type="SUPFAM" id="SSF56601">
    <property type="entry name" value="beta-lactamase/transpeptidase-like"/>
    <property type="match status" value="1"/>
</dbReference>
<dbReference type="Pfam" id="PF00905">
    <property type="entry name" value="Transpeptidase"/>
    <property type="match status" value="1"/>
</dbReference>
<dbReference type="EC" id="3.5.2.6" evidence="3 8"/>
<dbReference type="GO" id="GO:0071555">
    <property type="term" value="P:cell wall organization"/>
    <property type="evidence" value="ECO:0007669"/>
    <property type="project" value="TreeGrafter"/>
</dbReference>
<dbReference type="InterPro" id="IPR050515">
    <property type="entry name" value="Beta-lactam/transpept"/>
</dbReference>
<comment type="catalytic activity">
    <reaction evidence="1 8">
        <text>a beta-lactam + H2O = a substituted beta-amino acid</text>
        <dbReference type="Rhea" id="RHEA:20401"/>
        <dbReference type="ChEBI" id="CHEBI:15377"/>
        <dbReference type="ChEBI" id="CHEBI:35627"/>
        <dbReference type="ChEBI" id="CHEBI:140347"/>
        <dbReference type="EC" id="3.5.2.6"/>
    </reaction>
</comment>